<proteinExistence type="predicted"/>
<dbReference type="Pfam" id="PF01569">
    <property type="entry name" value="PAP2"/>
    <property type="match status" value="1"/>
</dbReference>
<keyword evidence="1" id="KW-0472">Membrane</keyword>
<dbReference type="PANTHER" id="PTHR14969:SF13">
    <property type="entry name" value="AT30094P"/>
    <property type="match status" value="1"/>
</dbReference>
<dbReference type="CDD" id="cd01610">
    <property type="entry name" value="PAP2_like"/>
    <property type="match status" value="1"/>
</dbReference>
<evidence type="ECO:0000313" key="3">
    <source>
        <dbReference type="EMBL" id="SDJ20562.1"/>
    </source>
</evidence>
<evidence type="ECO:0000313" key="6">
    <source>
        <dbReference type="Proteomes" id="UP000251670"/>
    </source>
</evidence>
<dbReference type="EMBL" id="UAWB01000002">
    <property type="protein sequence ID" value="SQB28501.1"/>
    <property type="molecule type" value="Genomic_DNA"/>
</dbReference>
<organism evidence="4 6">
    <name type="scientific">Chryseobacterium jejuense</name>
    <dbReference type="NCBI Taxonomy" id="445960"/>
    <lineage>
        <taxon>Bacteria</taxon>
        <taxon>Pseudomonadati</taxon>
        <taxon>Bacteroidota</taxon>
        <taxon>Flavobacteriia</taxon>
        <taxon>Flavobacteriales</taxon>
        <taxon>Weeksellaceae</taxon>
        <taxon>Chryseobacterium group</taxon>
        <taxon>Chryseobacterium</taxon>
    </lineage>
</organism>
<dbReference type="RefSeq" id="WP_089737241.1">
    <property type="nucleotide sequence ID" value="NZ_FNEG01000004.1"/>
</dbReference>
<keyword evidence="5" id="KW-1185">Reference proteome</keyword>
<dbReference type="Gene3D" id="1.20.144.10">
    <property type="entry name" value="Phosphatidic acid phosphatase type 2/haloperoxidase"/>
    <property type="match status" value="1"/>
</dbReference>
<protein>
    <submittedName>
        <fullName evidence="3">PAP2 superfamily protein</fullName>
    </submittedName>
    <submittedName>
        <fullName evidence="4">Undecaprenyl pyrophosphate phosphatase</fullName>
    </submittedName>
</protein>
<evidence type="ECO:0000313" key="4">
    <source>
        <dbReference type="EMBL" id="SQB28501.1"/>
    </source>
</evidence>
<name>A0A2X2VSC1_CHRJE</name>
<feature type="transmembrane region" description="Helical" evidence="1">
    <location>
        <begin position="253"/>
        <end position="273"/>
    </location>
</feature>
<dbReference type="STRING" id="445960.SAMN05421542_3012"/>
<evidence type="ECO:0000313" key="5">
    <source>
        <dbReference type="Proteomes" id="UP000199426"/>
    </source>
</evidence>
<dbReference type="SUPFAM" id="SSF48317">
    <property type="entry name" value="Acid phosphatase/Vanadium-dependent haloperoxidase"/>
    <property type="match status" value="1"/>
</dbReference>
<keyword evidence="1" id="KW-0812">Transmembrane</keyword>
<keyword evidence="1" id="KW-1133">Transmembrane helix</keyword>
<feature type="transmembrane region" description="Helical" evidence="1">
    <location>
        <begin position="12"/>
        <end position="32"/>
    </location>
</feature>
<reference evidence="4 6" key="2">
    <citation type="submission" date="2018-06" db="EMBL/GenBank/DDBJ databases">
        <authorList>
            <consortium name="Pathogen Informatics"/>
            <person name="Doyle S."/>
        </authorList>
    </citation>
    <scope>NUCLEOTIDE SEQUENCE [LARGE SCALE GENOMIC DNA]</scope>
    <source>
        <strain evidence="4 6">NCTC13492</strain>
    </source>
</reference>
<dbReference type="EMBL" id="FNEG01000004">
    <property type="protein sequence ID" value="SDJ20562.1"/>
    <property type="molecule type" value="Genomic_DNA"/>
</dbReference>
<feature type="transmembrane region" description="Helical" evidence="1">
    <location>
        <begin position="67"/>
        <end position="87"/>
    </location>
</feature>
<feature type="transmembrane region" description="Helical" evidence="1">
    <location>
        <begin position="167"/>
        <end position="187"/>
    </location>
</feature>
<dbReference type="InterPro" id="IPR036938">
    <property type="entry name" value="PAP2/HPO_sf"/>
</dbReference>
<accession>A0A2X2VSC1</accession>
<dbReference type="PANTHER" id="PTHR14969">
    <property type="entry name" value="SPHINGOSINE-1-PHOSPHATE PHOSPHOHYDROLASE"/>
    <property type="match status" value="1"/>
</dbReference>
<dbReference type="AlphaFoldDB" id="A0A2X2VSC1"/>
<sequence length="275" mass="31333">MNKTVINVYIPSGLFLLYLPLFLLTLILFFLYKEDALNTVAYVGIQENWFFFLNSKLSKYPNLQYNLTQLGDALVLLPFLSIFVVYVPKIWQSLFSASLVSALFCNLFKKLFIIPRPAAVFNNDSFVIIGKTLAGHNSLPSGHSMTIFATLTILMFGFMPQKLKYQTIWCISLIITGLIIAFTRVAVGAHYPLDVIIGSIIGYISGLLGILINQKYNIWEWVNNKKYYPIFIALFSIGIIILINKIINENLIIFYLSLITLVTSLYIITYSYVKK</sequence>
<dbReference type="Proteomes" id="UP000251670">
    <property type="component" value="Unassembled WGS sequence"/>
</dbReference>
<gene>
    <name evidence="4" type="ORF">NCTC13492_01826</name>
    <name evidence="3" type="ORF">SAMN05421542_3012</name>
</gene>
<reference evidence="3 5" key="1">
    <citation type="submission" date="2016-10" db="EMBL/GenBank/DDBJ databases">
        <authorList>
            <person name="Varghese N."/>
            <person name="Submissions S."/>
        </authorList>
    </citation>
    <scope>NUCLEOTIDE SEQUENCE [LARGE SCALE GENOMIC DNA]</scope>
    <source>
        <strain evidence="3 5">DSM 19299</strain>
    </source>
</reference>
<feature type="domain" description="Phosphatidic acid phosphatase type 2/haloperoxidase" evidence="2">
    <location>
        <begin position="93"/>
        <end position="210"/>
    </location>
</feature>
<dbReference type="OrthoDB" id="9801622at2"/>
<evidence type="ECO:0000259" key="2">
    <source>
        <dbReference type="SMART" id="SM00014"/>
    </source>
</evidence>
<dbReference type="SMART" id="SM00014">
    <property type="entry name" value="acidPPc"/>
    <property type="match status" value="1"/>
</dbReference>
<evidence type="ECO:0000256" key="1">
    <source>
        <dbReference type="SAM" id="Phobius"/>
    </source>
</evidence>
<feature type="transmembrane region" description="Helical" evidence="1">
    <location>
        <begin position="193"/>
        <end position="212"/>
    </location>
</feature>
<dbReference type="Proteomes" id="UP000199426">
    <property type="component" value="Unassembled WGS sequence"/>
</dbReference>
<feature type="transmembrane region" description="Helical" evidence="1">
    <location>
        <begin position="227"/>
        <end position="247"/>
    </location>
</feature>
<dbReference type="InterPro" id="IPR000326">
    <property type="entry name" value="PAP2/HPO"/>
</dbReference>
<feature type="transmembrane region" description="Helical" evidence="1">
    <location>
        <begin position="94"/>
        <end position="114"/>
    </location>
</feature>